<name>A0A9C6T5L3_ARADU</name>
<evidence type="ECO:0000313" key="2">
    <source>
        <dbReference type="Proteomes" id="UP000515211"/>
    </source>
</evidence>
<dbReference type="AlphaFoldDB" id="A0A9C6T5L3"/>
<reference evidence="3" key="2">
    <citation type="submission" date="2025-08" db="UniProtKB">
        <authorList>
            <consortium name="RefSeq"/>
        </authorList>
    </citation>
    <scope>IDENTIFICATION</scope>
    <source>
        <tissue evidence="3">Whole plant</tissue>
    </source>
</reference>
<dbReference type="SUPFAM" id="SSF50249">
    <property type="entry name" value="Nucleic acid-binding proteins"/>
    <property type="match status" value="2"/>
</dbReference>
<accession>A0A9C6T5L3</accession>
<sequence>MAARLWTVSQFARSGMKAPIEMVVLDEEGDTIQCTVKDIFVPIFEDLLAEGNVYVVTNFGVALNTIKFKPTRHEFRIHFKKDTIVRLVQDSSVPLNGFNFVPFKTIQSESKEDGYLVDVIGQLASKGNLVKFTRDGKPSSYITIELDDLEGGQKLKVTLWQSFAFELLKYLEEHPCLTYVVILQMDKMKFYSGVMGVSNTNYNSKLFINVEFLAVRDFFTRYNV</sequence>
<protein>
    <submittedName>
        <fullName evidence="3">Uncharacterized protein LOC127741617</fullName>
    </submittedName>
</protein>
<proteinExistence type="predicted"/>
<reference evidence="2" key="1">
    <citation type="journal article" date="2016" name="Nat. Genet.">
        <title>The genome sequences of Arachis duranensis and Arachis ipaensis, the diploid ancestors of cultivated peanut.</title>
        <authorList>
            <person name="Bertioli D.J."/>
            <person name="Cannon S.B."/>
            <person name="Froenicke L."/>
            <person name="Huang G."/>
            <person name="Farmer A.D."/>
            <person name="Cannon E.K."/>
            <person name="Liu X."/>
            <person name="Gao D."/>
            <person name="Clevenger J."/>
            <person name="Dash S."/>
            <person name="Ren L."/>
            <person name="Moretzsohn M.C."/>
            <person name="Shirasawa K."/>
            <person name="Huang W."/>
            <person name="Vidigal B."/>
            <person name="Abernathy B."/>
            <person name="Chu Y."/>
            <person name="Niederhuth C.E."/>
            <person name="Umale P."/>
            <person name="Araujo A.C."/>
            <person name="Kozik A."/>
            <person name="Kim K.D."/>
            <person name="Burow M.D."/>
            <person name="Varshney R.K."/>
            <person name="Wang X."/>
            <person name="Zhang X."/>
            <person name="Barkley N."/>
            <person name="Guimaraes P.M."/>
            <person name="Isobe S."/>
            <person name="Guo B."/>
            <person name="Liao B."/>
            <person name="Stalker H.T."/>
            <person name="Schmitz R.J."/>
            <person name="Scheffler B.E."/>
            <person name="Leal-Bertioli S.C."/>
            <person name="Xun X."/>
            <person name="Jackson S.A."/>
            <person name="Michelmore R."/>
            <person name="Ozias-Akins P."/>
        </authorList>
    </citation>
    <scope>NUCLEOTIDE SEQUENCE [LARGE SCALE GENOMIC DNA]</scope>
    <source>
        <strain evidence="2">cv. V14167</strain>
    </source>
</reference>
<dbReference type="PANTHER" id="PTHR47165">
    <property type="entry name" value="OS03G0429900 PROTEIN"/>
    <property type="match status" value="1"/>
</dbReference>
<dbReference type="CDD" id="cd04480">
    <property type="entry name" value="RPA1_DBD_A_like"/>
    <property type="match status" value="1"/>
</dbReference>
<dbReference type="RefSeq" id="XP_052110366.1">
    <property type="nucleotide sequence ID" value="XM_052254406.1"/>
</dbReference>
<dbReference type="InterPro" id="IPR012340">
    <property type="entry name" value="NA-bd_OB-fold"/>
</dbReference>
<dbReference type="KEGG" id="adu:127741617"/>
<evidence type="ECO:0000259" key="1">
    <source>
        <dbReference type="Pfam" id="PF02721"/>
    </source>
</evidence>
<dbReference type="PANTHER" id="PTHR47165:SF4">
    <property type="entry name" value="OS03G0429900 PROTEIN"/>
    <property type="match status" value="1"/>
</dbReference>
<evidence type="ECO:0000313" key="3">
    <source>
        <dbReference type="RefSeq" id="XP_052110366.1"/>
    </source>
</evidence>
<gene>
    <name evidence="3" type="primary">LOC127741617</name>
</gene>
<dbReference type="InterPro" id="IPR003871">
    <property type="entry name" value="RFA1B/D_OB_1st"/>
</dbReference>
<dbReference type="Pfam" id="PF02721">
    <property type="entry name" value="DUF223"/>
    <property type="match status" value="1"/>
</dbReference>
<keyword evidence="2" id="KW-1185">Reference proteome</keyword>
<dbReference type="Proteomes" id="UP000515211">
    <property type="component" value="Chromosome 9"/>
</dbReference>
<dbReference type="Gene3D" id="2.40.50.140">
    <property type="entry name" value="Nucleic acid-binding proteins"/>
    <property type="match status" value="2"/>
</dbReference>
<feature type="domain" description="Replication protein A 70 kDa DNA-binding subunit B/D first OB fold" evidence="1">
    <location>
        <begin position="17"/>
        <end position="86"/>
    </location>
</feature>
<dbReference type="CDD" id="cd04481">
    <property type="entry name" value="RPA1_DBD_B_like"/>
    <property type="match status" value="1"/>
</dbReference>
<dbReference type="GeneID" id="127741617"/>
<organism evidence="2 3">
    <name type="scientific">Arachis duranensis</name>
    <name type="common">Wild peanut</name>
    <dbReference type="NCBI Taxonomy" id="130453"/>
    <lineage>
        <taxon>Eukaryota</taxon>
        <taxon>Viridiplantae</taxon>
        <taxon>Streptophyta</taxon>
        <taxon>Embryophyta</taxon>
        <taxon>Tracheophyta</taxon>
        <taxon>Spermatophyta</taxon>
        <taxon>Magnoliopsida</taxon>
        <taxon>eudicotyledons</taxon>
        <taxon>Gunneridae</taxon>
        <taxon>Pentapetalae</taxon>
        <taxon>rosids</taxon>
        <taxon>fabids</taxon>
        <taxon>Fabales</taxon>
        <taxon>Fabaceae</taxon>
        <taxon>Papilionoideae</taxon>
        <taxon>50 kb inversion clade</taxon>
        <taxon>dalbergioids sensu lato</taxon>
        <taxon>Dalbergieae</taxon>
        <taxon>Pterocarpus clade</taxon>
        <taxon>Arachis</taxon>
    </lineage>
</organism>